<sequence length="173" mass="18927">MVLNGSSLIFAQPIKGMIGGKQTGPGGTSYGLGEAGYDIRVKQNIVFSPNCPSWPMGVAISEVDVNHCRVFDKGRFTLASAMEEFTMPDNLTGIVHDKSTWARRGLSVFNTVIEPGWNGFLTLELVYHGEDELIIPAGAGIAQVMFHMLFNDARYSGKYQNQEDQPVPARESV</sequence>
<dbReference type="InterPro" id="IPR036157">
    <property type="entry name" value="dUTPase-like_sf"/>
</dbReference>
<dbReference type="Gene3D" id="2.70.40.10">
    <property type="match status" value="1"/>
</dbReference>
<dbReference type="PANTHER" id="PTHR42680:SF3">
    <property type="entry name" value="DCTP DEAMINASE"/>
    <property type="match status" value="1"/>
</dbReference>
<dbReference type="InterPro" id="IPR011962">
    <property type="entry name" value="dCTP_deaminase"/>
</dbReference>
<reference evidence="3" key="1">
    <citation type="journal article" date="2024" name="J. Gen. Virol.">
        <title>Novel phages of Pseudomonas syringae unveil numerous potential auxiliary metabolic genes.</title>
        <authorList>
            <person name="Feltin C."/>
            <person name="Garneau J.R."/>
            <person name="Morris C.E."/>
            <person name="Berard A."/>
            <person name="Torres-Barcelo C."/>
        </authorList>
    </citation>
    <scope>NUCLEOTIDE SEQUENCE</scope>
</reference>
<dbReference type="PANTHER" id="PTHR42680">
    <property type="entry name" value="DCTP DEAMINASE"/>
    <property type="match status" value="1"/>
</dbReference>
<gene>
    <name evidence="3" type="ORF">Arace01_00037</name>
</gene>
<evidence type="ECO:0000256" key="1">
    <source>
        <dbReference type="ARBA" id="ARBA00022801"/>
    </source>
</evidence>
<evidence type="ECO:0000256" key="2">
    <source>
        <dbReference type="ARBA" id="ARBA00023080"/>
    </source>
</evidence>
<keyword evidence="2" id="KW-0546">Nucleotide metabolism</keyword>
<organism evidence="3">
    <name type="scientific">Pseudomonas phage Arace01</name>
    <dbReference type="NCBI Taxonomy" id="3138526"/>
    <lineage>
        <taxon>Viruses</taxon>
    </lineage>
</organism>
<dbReference type="InterPro" id="IPR033704">
    <property type="entry name" value="dUTPase_trimeric"/>
</dbReference>
<dbReference type="GO" id="GO:0006229">
    <property type="term" value="P:dUTP biosynthetic process"/>
    <property type="evidence" value="ECO:0007669"/>
    <property type="project" value="InterPro"/>
</dbReference>
<accession>A0AAU6VZI1</accession>
<protein>
    <submittedName>
        <fullName evidence="3">dCTP deaminase</fullName>
    </submittedName>
</protein>
<keyword evidence="1" id="KW-0378">Hydrolase</keyword>
<dbReference type="CDD" id="cd07557">
    <property type="entry name" value="trimeric_dUTPase"/>
    <property type="match status" value="1"/>
</dbReference>
<name>A0AAU6VZI1_9VIRU</name>
<dbReference type="GO" id="GO:0008829">
    <property type="term" value="F:dCTP deaminase activity"/>
    <property type="evidence" value="ECO:0007669"/>
    <property type="project" value="InterPro"/>
</dbReference>
<dbReference type="Pfam" id="PF22769">
    <property type="entry name" value="DCD"/>
    <property type="match status" value="1"/>
</dbReference>
<dbReference type="EMBL" id="PP179312">
    <property type="protein sequence ID" value="XAI69705.1"/>
    <property type="molecule type" value="Genomic_DNA"/>
</dbReference>
<evidence type="ECO:0000313" key="3">
    <source>
        <dbReference type="EMBL" id="XAI69705.1"/>
    </source>
</evidence>
<dbReference type="SUPFAM" id="SSF51283">
    <property type="entry name" value="dUTPase-like"/>
    <property type="match status" value="1"/>
</dbReference>
<proteinExistence type="predicted"/>